<dbReference type="InterPro" id="IPR003715">
    <property type="entry name" value="Poly_export_N"/>
</dbReference>
<sequence>MFKIKHIPYKQFLITLLVGSLLIGCKSSKKINYFQDEKGHEIEENITLFQPTIQFGDILTINVASTEPEAALPFNIYESQIGNLARPLPYIVNADGEINFPGLGKFKVAQLTIKQVTDELHKKLLPYLNNPIVNVRLNNFRVSVLGEVRNPGSYSVQSERINILEAIAQAGDLTIYGKRKTVTLIREQNGKRTSTTIDLTDKNLFSSPYYYLAQNDIIYVESNKTRVNASAVGPNTGIIVSTLSILISLAAILVD</sequence>
<keyword evidence="7" id="KW-0732">Signal</keyword>
<evidence type="ECO:0000313" key="19">
    <source>
        <dbReference type="Proteomes" id="UP001500433"/>
    </source>
</evidence>
<comment type="subcellular location">
    <subcellularLocation>
        <location evidence="1">Cell outer membrane</location>
        <topology evidence="1">Multi-pass membrane protein</topology>
    </subcellularLocation>
</comment>
<keyword evidence="19" id="KW-1185">Reference proteome</keyword>
<dbReference type="PANTHER" id="PTHR33619:SF3">
    <property type="entry name" value="POLYSACCHARIDE EXPORT PROTEIN GFCE-RELATED"/>
    <property type="match status" value="1"/>
</dbReference>
<keyword evidence="6 15" id="KW-0812">Transmembrane</keyword>
<dbReference type="InterPro" id="IPR054765">
    <property type="entry name" value="SLBB_dom"/>
</dbReference>
<dbReference type="Gene3D" id="3.10.560.10">
    <property type="entry name" value="Outer membrane lipoprotein wza domain like"/>
    <property type="match status" value="1"/>
</dbReference>
<dbReference type="PROSITE" id="PS51257">
    <property type="entry name" value="PROKAR_LIPOPROTEIN"/>
    <property type="match status" value="1"/>
</dbReference>
<name>A0ABP9ENZ6_9FLAO</name>
<evidence type="ECO:0000256" key="14">
    <source>
        <dbReference type="ARBA" id="ARBA00023288"/>
    </source>
</evidence>
<dbReference type="EMBL" id="BAABJH010000001">
    <property type="protein sequence ID" value="GAA4882852.1"/>
    <property type="molecule type" value="Genomic_DNA"/>
</dbReference>
<evidence type="ECO:0000256" key="10">
    <source>
        <dbReference type="ARBA" id="ARBA00023114"/>
    </source>
</evidence>
<feature type="domain" description="SLBB" evidence="17">
    <location>
        <begin position="141"/>
        <end position="220"/>
    </location>
</feature>
<feature type="transmembrane region" description="Helical" evidence="15">
    <location>
        <begin position="236"/>
        <end position="254"/>
    </location>
</feature>
<keyword evidence="9" id="KW-0406">Ion transport</keyword>
<keyword evidence="5" id="KW-0762">Sugar transport</keyword>
<keyword evidence="10" id="KW-0626">Porin</keyword>
<keyword evidence="13" id="KW-0998">Cell outer membrane</keyword>
<protein>
    <submittedName>
        <fullName evidence="18">Polysaccharide biosynthesis/export family protein</fullName>
    </submittedName>
</protein>
<evidence type="ECO:0000256" key="1">
    <source>
        <dbReference type="ARBA" id="ARBA00004571"/>
    </source>
</evidence>
<evidence type="ECO:0000256" key="5">
    <source>
        <dbReference type="ARBA" id="ARBA00022597"/>
    </source>
</evidence>
<evidence type="ECO:0000256" key="6">
    <source>
        <dbReference type="ARBA" id="ARBA00022692"/>
    </source>
</evidence>
<evidence type="ECO:0000256" key="15">
    <source>
        <dbReference type="SAM" id="Phobius"/>
    </source>
</evidence>
<evidence type="ECO:0000256" key="9">
    <source>
        <dbReference type="ARBA" id="ARBA00023065"/>
    </source>
</evidence>
<keyword evidence="11 15" id="KW-0472">Membrane</keyword>
<evidence type="ECO:0000256" key="13">
    <source>
        <dbReference type="ARBA" id="ARBA00023237"/>
    </source>
</evidence>
<keyword evidence="8" id="KW-0625">Polysaccharide transport</keyword>
<proteinExistence type="inferred from homology"/>
<evidence type="ECO:0000256" key="12">
    <source>
        <dbReference type="ARBA" id="ARBA00023139"/>
    </source>
</evidence>
<feature type="domain" description="Polysaccharide export protein N-terminal" evidence="16">
    <location>
        <begin position="52"/>
        <end position="137"/>
    </location>
</feature>
<reference evidence="19" key="1">
    <citation type="journal article" date="2019" name="Int. J. Syst. Evol. Microbiol.">
        <title>The Global Catalogue of Microorganisms (GCM) 10K type strain sequencing project: providing services to taxonomists for standard genome sequencing and annotation.</title>
        <authorList>
            <consortium name="The Broad Institute Genomics Platform"/>
            <consortium name="The Broad Institute Genome Sequencing Center for Infectious Disease"/>
            <person name="Wu L."/>
            <person name="Ma J."/>
        </authorList>
    </citation>
    <scope>NUCLEOTIDE SEQUENCE [LARGE SCALE GENOMIC DNA]</scope>
    <source>
        <strain evidence="19">JCM 18274</strain>
    </source>
</reference>
<evidence type="ECO:0000256" key="4">
    <source>
        <dbReference type="ARBA" id="ARBA00022452"/>
    </source>
</evidence>
<keyword evidence="4" id="KW-1134">Transmembrane beta strand</keyword>
<evidence type="ECO:0000256" key="7">
    <source>
        <dbReference type="ARBA" id="ARBA00022729"/>
    </source>
</evidence>
<keyword evidence="15" id="KW-1133">Transmembrane helix</keyword>
<evidence type="ECO:0000256" key="11">
    <source>
        <dbReference type="ARBA" id="ARBA00023136"/>
    </source>
</evidence>
<dbReference type="InterPro" id="IPR049712">
    <property type="entry name" value="Poly_export"/>
</dbReference>
<dbReference type="PANTHER" id="PTHR33619">
    <property type="entry name" value="POLYSACCHARIDE EXPORT PROTEIN GFCE-RELATED"/>
    <property type="match status" value="1"/>
</dbReference>
<evidence type="ECO:0000256" key="8">
    <source>
        <dbReference type="ARBA" id="ARBA00023047"/>
    </source>
</evidence>
<dbReference type="Pfam" id="PF02563">
    <property type="entry name" value="Poly_export"/>
    <property type="match status" value="1"/>
</dbReference>
<dbReference type="RefSeq" id="WP_345271965.1">
    <property type="nucleotide sequence ID" value="NZ_BAABJH010000001.1"/>
</dbReference>
<keyword evidence="14" id="KW-0449">Lipoprotein</keyword>
<evidence type="ECO:0000259" key="16">
    <source>
        <dbReference type="Pfam" id="PF02563"/>
    </source>
</evidence>
<dbReference type="Pfam" id="PF22461">
    <property type="entry name" value="SLBB_2"/>
    <property type="match status" value="1"/>
</dbReference>
<evidence type="ECO:0000259" key="17">
    <source>
        <dbReference type="Pfam" id="PF22461"/>
    </source>
</evidence>
<evidence type="ECO:0000256" key="2">
    <source>
        <dbReference type="ARBA" id="ARBA00009450"/>
    </source>
</evidence>
<organism evidence="18 19">
    <name type="scientific">Flaviramulus aquimarinus</name>
    <dbReference type="NCBI Taxonomy" id="1170456"/>
    <lineage>
        <taxon>Bacteria</taxon>
        <taxon>Pseudomonadati</taxon>
        <taxon>Bacteroidota</taxon>
        <taxon>Flavobacteriia</taxon>
        <taxon>Flavobacteriales</taxon>
        <taxon>Flavobacteriaceae</taxon>
        <taxon>Flaviramulus</taxon>
    </lineage>
</organism>
<comment type="caution">
    <text evidence="18">The sequence shown here is derived from an EMBL/GenBank/DDBJ whole genome shotgun (WGS) entry which is preliminary data.</text>
</comment>
<comment type="similarity">
    <text evidence="2">Belongs to the BexD/CtrA/VexA family.</text>
</comment>
<keyword evidence="12" id="KW-0564">Palmitate</keyword>
<dbReference type="Proteomes" id="UP001500433">
    <property type="component" value="Unassembled WGS sequence"/>
</dbReference>
<evidence type="ECO:0000313" key="18">
    <source>
        <dbReference type="EMBL" id="GAA4882852.1"/>
    </source>
</evidence>
<accession>A0ABP9ENZ6</accession>
<gene>
    <name evidence="18" type="ORF">GCM10023311_01210</name>
</gene>
<keyword evidence="3" id="KW-0813">Transport</keyword>
<evidence type="ECO:0000256" key="3">
    <source>
        <dbReference type="ARBA" id="ARBA00022448"/>
    </source>
</evidence>